<dbReference type="AlphaFoldDB" id="A0A2V1D7W7"/>
<dbReference type="InterPro" id="IPR039323">
    <property type="entry name" value="ANKRD_45/46/60"/>
</dbReference>
<evidence type="ECO:0000313" key="2">
    <source>
        <dbReference type="EMBL" id="PVH94155.1"/>
    </source>
</evidence>
<dbReference type="SMART" id="SM00248">
    <property type="entry name" value="ANK"/>
    <property type="match status" value="3"/>
</dbReference>
<dbReference type="OrthoDB" id="3664645at2759"/>
<reference evidence="2 3" key="1">
    <citation type="journal article" date="2018" name="Sci. Rep.">
        <title>Comparative genomics provides insights into the lifestyle and reveals functional heterogeneity of dark septate endophytic fungi.</title>
        <authorList>
            <person name="Knapp D.G."/>
            <person name="Nemeth J.B."/>
            <person name="Barry K."/>
            <person name="Hainaut M."/>
            <person name="Henrissat B."/>
            <person name="Johnson J."/>
            <person name="Kuo A."/>
            <person name="Lim J.H.P."/>
            <person name="Lipzen A."/>
            <person name="Nolan M."/>
            <person name="Ohm R.A."/>
            <person name="Tamas L."/>
            <person name="Grigoriev I.V."/>
            <person name="Spatafora J.W."/>
            <person name="Nagy L.G."/>
            <person name="Kovacs G.M."/>
        </authorList>
    </citation>
    <scope>NUCLEOTIDE SEQUENCE [LARGE SCALE GENOMIC DNA]</scope>
    <source>
        <strain evidence="2 3">DSE2036</strain>
    </source>
</reference>
<dbReference type="PROSITE" id="PS50088">
    <property type="entry name" value="ANK_REPEAT"/>
    <property type="match status" value="2"/>
</dbReference>
<dbReference type="SUPFAM" id="SSF48403">
    <property type="entry name" value="Ankyrin repeat"/>
    <property type="match status" value="1"/>
</dbReference>
<feature type="repeat" description="ANK" evidence="1">
    <location>
        <begin position="45"/>
        <end position="77"/>
    </location>
</feature>
<dbReference type="Gene3D" id="1.25.40.20">
    <property type="entry name" value="Ankyrin repeat-containing domain"/>
    <property type="match status" value="1"/>
</dbReference>
<keyword evidence="3" id="KW-1185">Reference proteome</keyword>
<dbReference type="Proteomes" id="UP000244855">
    <property type="component" value="Unassembled WGS sequence"/>
</dbReference>
<dbReference type="InterPro" id="IPR002110">
    <property type="entry name" value="Ankyrin_rpt"/>
</dbReference>
<evidence type="ECO:0000313" key="3">
    <source>
        <dbReference type="Proteomes" id="UP000244855"/>
    </source>
</evidence>
<name>A0A2V1D7W7_9PLEO</name>
<keyword evidence="1" id="KW-0040">ANK repeat</keyword>
<evidence type="ECO:0000256" key="1">
    <source>
        <dbReference type="PROSITE-ProRule" id="PRU00023"/>
    </source>
</evidence>
<proteinExistence type="predicted"/>
<dbReference type="Pfam" id="PF12796">
    <property type="entry name" value="Ank_2"/>
    <property type="match status" value="1"/>
</dbReference>
<dbReference type="EMBL" id="KZ805548">
    <property type="protein sequence ID" value="PVH94155.1"/>
    <property type="molecule type" value="Genomic_DNA"/>
</dbReference>
<feature type="non-terminal residue" evidence="2">
    <location>
        <position position="120"/>
    </location>
</feature>
<gene>
    <name evidence="2" type="ORF">DM02DRAFT_485239</name>
</gene>
<dbReference type="PANTHER" id="PTHR22677">
    <property type="entry name" value="ANKYRIN REPEAT DOMAIN-CONTAINING PROTEIN 60"/>
    <property type="match status" value="1"/>
</dbReference>
<dbReference type="PROSITE" id="PS50297">
    <property type="entry name" value="ANK_REP_REGION"/>
    <property type="match status" value="2"/>
</dbReference>
<sequence length="120" mass="13163">AEYSGDSERFGNALRVASYEGVKWAVKLFLDLGADVNYFHSHDQYYYNALLAASSQGHTDVVELLLEKGADFTLTDEGWTPLMRAAANGHIDIARTLLDHGADIKAAVNQYGWTVLRAAA</sequence>
<protein>
    <submittedName>
        <fullName evidence="2">Ankyrin</fullName>
    </submittedName>
</protein>
<feature type="non-terminal residue" evidence="2">
    <location>
        <position position="1"/>
    </location>
</feature>
<dbReference type="STRING" id="97972.A0A2V1D7W7"/>
<feature type="repeat" description="ANK" evidence="1">
    <location>
        <begin position="77"/>
        <end position="109"/>
    </location>
</feature>
<accession>A0A2V1D7W7</accession>
<dbReference type="PANTHER" id="PTHR22677:SF4">
    <property type="entry name" value="USHER SYNDROME TYPE-1G PROTEIN-LIKE PROTEIN"/>
    <property type="match status" value="1"/>
</dbReference>
<organism evidence="2 3">
    <name type="scientific">Periconia macrospinosa</name>
    <dbReference type="NCBI Taxonomy" id="97972"/>
    <lineage>
        <taxon>Eukaryota</taxon>
        <taxon>Fungi</taxon>
        <taxon>Dikarya</taxon>
        <taxon>Ascomycota</taxon>
        <taxon>Pezizomycotina</taxon>
        <taxon>Dothideomycetes</taxon>
        <taxon>Pleosporomycetidae</taxon>
        <taxon>Pleosporales</taxon>
        <taxon>Massarineae</taxon>
        <taxon>Periconiaceae</taxon>
        <taxon>Periconia</taxon>
    </lineage>
</organism>
<dbReference type="InterPro" id="IPR036770">
    <property type="entry name" value="Ankyrin_rpt-contain_sf"/>
</dbReference>